<dbReference type="Gene3D" id="3.30.70.890">
    <property type="entry name" value="GHMP kinase, C-terminal domain"/>
    <property type="match status" value="1"/>
</dbReference>
<dbReference type="GO" id="GO:0016301">
    <property type="term" value="F:kinase activity"/>
    <property type="evidence" value="ECO:0007669"/>
    <property type="project" value="UniProtKB-KW"/>
</dbReference>
<keyword evidence="8 14" id="KW-0418">Kinase</keyword>
<dbReference type="NCBIfam" id="TIGR00549">
    <property type="entry name" value="mevalon_kin"/>
    <property type="match status" value="1"/>
</dbReference>
<accession>A0ABR4NZS7</accession>
<evidence type="ECO:0000313" key="18">
    <source>
        <dbReference type="Proteomes" id="UP001623330"/>
    </source>
</evidence>
<evidence type="ECO:0000256" key="6">
    <source>
        <dbReference type="ARBA" id="ARBA00022679"/>
    </source>
</evidence>
<keyword evidence="14" id="KW-1207">Sterol metabolism</keyword>
<feature type="domain" description="GHMP kinase C-terminal" evidence="16">
    <location>
        <begin position="293"/>
        <end position="363"/>
    </location>
</feature>
<protein>
    <recommendedName>
        <fullName evidence="3 14">Mevalonate kinase</fullName>
        <shortName evidence="14">MK</shortName>
        <ecNumber evidence="3 14">2.7.1.36</ecNumber>
    </recommendedName>
</protein>
<dbReference type="PANTHER" id="PTHR43290">
    <property type="entry name" value="MEVALONATE KINASE"/>
    <property type="match status" value="1"/>
</dbReference>
<evidence type="ECO:0000256" key="5">
    <source>
        <dbReference type="ARBA" id="ARBA00022516"/>
    </source>
</evidence>
<evidence type="ECO:0000256" key="14">
    <source>
        <dbReference type="RuleBase" id="RU363087"/>
    </source>
</evidence>
<dbReference type="Proteomes" id="UP001623330">
    <property type="component" value="Unassembled WGS sequence"/>
</dbReference>
<dbReference type="EC" id="2.7.1.36" evidence="3 14"/>
<comment type="catalytic activity">
    <reaction evidence="12">
        <text>(R)-mevalonate + ATP = (R)-5-phosphomevalonate + ADP + H(+)</text>
        <dbReference type="Rhea" id="RHEA:17065"/>
        <dbReference type="ChEBI" id="CHEBI:15378"/>
        <dbReference type="ChEBI" id="CHEBI:30616"/>
        <dbReference type="ChEBI" id="CHEBI:36464"/>
        <dbReference type="ChEBI" id="CHEBI:58146"/>
        <dbReference type="ChEBI" id="CHEBI:456216"/>
        <dbReference type="EC" id="2.7.1.36"/>
    </reaction>
    <physiologicalReaction direction="left-to-right" evidence="12">
        <dbReference type="Rhea" id="RHEA:17066"/>
    </physiologicalReaction>
</comment>
<dbReference type="InterPro" id="IPR006204">
    <property type="entry name" value="GHMP_kinase_N_dom"/>
</dbReference>
<dbReference type="InterPro" id="IPR014721">
    <property type="entry name" value="Ribsml_uS5_D2-typ_fold_subgr"/>
</dbReference>
<feature type="domain" description="GHMP kinase N-terminal" evidence="15">
    <location>
        <begin position="129"/>
        <end position="206"/>
    </location>
</feature>
<evidence type="ECO:0000259" key="16">
    <source>
        <dbReference type="Pfam" id="PF08544"/>
    </source>
</evidence>
<comment type="similarity">
    <text evidence="2 14">Belongs to the GHMP kinase family. Mevalonate kinase subfamily.</text>
</comment>
<keyword evidence="10" id="KW-0460">Magnesium</keyword>
<evidence type="ECO:0000256" key="12">
    <source>
        <dbReference type="ARBA" id="ARBA00029310"/>
    </source>
</evidence>
<dbReference type="SUPFAM" id="SSF55060">
    <property type="entry name" value="GHMP Kinase, C-terminal domain"/>
    <property type="match status" value="1"/>
</dbReference>
<evidence type="ECO:0000256" key="1">
    <source>
        <dbReference type="ARBA" id="ARBA00004496"/>
    </source>
</evidence>
<evidence type="ECO:0000256" key="8">
    <source>
        <dbReference type="ARBA" id="ARBA00022777"/>
    </source>
</evidence>
<comment type="subcellular location">
    <subcellularLocation>
        <location evidence="1 14">Cytoplasm</location>
    </subcellularLocation>
</comment>
<keyword evidence="6 14" id="KW-0808">Transferase</keyword>
<reference evidence="17 18" key="1">
    <citation type="submission" date="2024-05" db="EMBL/GenBank/DDBJ databases">
        <title>Long read based assembly of the Candida bracarensis genome reveals expanded adhesin content.</title>
        <authorList>
            <person name="Marcet-Houben M."/>
            <person name="Ksiezopolska E."/>
            <person name="Gabaldon T."/>
        </authorList>
    </citation>
    <scope>NUCLEOTIDE SEQUENCE [LARGE SCALE GENOMIC DNA]</scope>
    <source>
        <strain evidence="17 18">CBM6</strain>
    </source>
</reference>
<evidence type="ECO:0000259" key="15">
    <source>
        <dbReference type="Pfam" id="PF00288"/>
    </source>
</evidence>
<dbReference type="InterPro" id="IPR006205">
    <property type="entry name" value="Mev_gal_kin"/>
</dbReference>
<evidence type="ECO:0000256" key="3">
    <source>
        <dbReference type="ARBA" id="ARBA00012103"/>
    </source>
</evidence>
<evidence type="ECO:0000256" key="11">
    <source>
        <dbReference type="ARBA" id="ARBA00023098"/>
    </source>
</evidence>
<proteinExistence type="inferred from homology"/>
<name>A0ABR4NZS7_9SACH</name>
<dbReference type="PRINTS" id="PR00959">
    <property type="entry name" value="MEVGALKINASE"/>
</dbReference>
<dbReference type="InterPro" id="IPR006203">
    <property type="entry name" value="GHMP_knse_ATP-bd_CS"/>
</dbReference>
<keyword evidence="14" id="KW-0752">Steroid biosynthesis</keyword>
<keyword evidence="9 14" id="KW-0067">ATP-binding</keyword>
<comment type="pathway">
    <text evidence="13 14">Isoprenoid biosynthesis; isopentenyl diphosphate biosynthesis via mevalonate pathway; isopentenyl diphosphate from (R)-mevalonate: step 1/3.</text>
</comment>
<keyword evidence="14" id="KW-0753">Steroid metabolism</keyword>
<dbReference type="InterPro" id="IPR036554">
    <property type="entry name" value="GHMP_kinase_C_sf"/>
</dbReference>
<evidence type="ECO:0000256" key="13">
    <source>
        <dbReference type="ARBA" id="ARBA00029438"/>
    </source>
</evidence>
<dbReference type="PANTHER" id="PTHR43290:SF2">
    <property type="entry name" value="MEVALONATE KINASE"/>
    <property type="match status" value="1"/>
</dbReference>
<dbReference type="PROSITE" id="PS00627">
    <property type="entry name" value="GHMP_KINASES_ATP"/>
    <property type="match status" value="1"/>
</dbReference>
<organism evidence="17 18">
    <name type="scientific">Nakaseomyces bracarensis</name>
    <dbReference type="NCBI Taxonomy" id="273131"/>
    <lineage>
        <taxon>Eukaryota</taxon>
        <taxon>Fungi</taxon>
        <taxon>Dikarya</taxon>
        <taxon>Ascomycota</taxon>
        <taxon>Saccharomycotina</taxon>
        <taxon>Saccharomycetes</taxon>
        <taxon>Saccharomycetales</taxon>
        <taxon>Saccharomycetaceae</taxon>
        <taxon>Nakaseomyces</taxon>
    </lineage>
</organism>
<evidence type="ECO:0000256" key="10">
    <source>
        <dbReference type="ARBA" id="ARBA00022842"/>
    </source>
</evidence>
<keyword evidence="4 14" id="KW-0963">Cytoplasm</keyword>
<evidence type="ECO:0000313" key="17">
    <source>
        <dbReference type="EMBL" id="KAL3234556.1"/>
    </source>
</evidence>
<dbReference type="Pfam" id="PF08544">
    <property type="entry name" value="GHMP_kinases_C"/>
    <property type="match status" value="1"/>
</dbReference>
<dbReference type="Pfam" id="PF00288">
    <property type="entry name" value="GHMP_kinases_N"/>
    <property type="match status" value="1"/>
</dbReference>
<gene>
    <name evidence="17" type="ORF">RNJ44_03318</name>
</gene>
<keyword evidence="11 14" id="KW-0443">Lipid metabolism</keyword>
<evidence type="ECO:0000256" key="2">
    <source>
        <dbReference type="ARBA" id="ARBA00006495"/>
    </source>
</evidence>
<keyword evidence="14" id="KW-0756">Sterol biosynthesis</keyword>
<keyword evidence="5 14" id="KW-0444">Lipid biosynthesis</keyword>
<dbReference type="EMBL" id="JBEVYD010000003">
    <property type="protein sequence ID" value="KAL3234556.1"/>
    <property type="molecule type" value="Genomic_DNA"/>
</dbReference>
<evidence type="ECO:0000256" key="9">
    <source>
        <dbReference type="ARBA" id="ARBA00022840"/>
    </source>
</evidence>
<dbReference type="InterPro" id="IPR013750">
    <property type="entry name" value="GHMP_kinase_C_dom"/>
</dbReference>
<keyword evidence="18" id="KW-1185">Reference proteome</keyword>
<comment type="caution">
    <text evidence="17">The sequence shown here is derived from an EMBL/GenBank/DDBJ whole genome shotgun (WGS) entry which is preliminary data.</text>
</comment>
<dbReference type="Gene3D" id="3.30.230.10">
    <property type="match status" value="1"/>
</dbReference>
<comment type="function">
    <text evidence="14">Mevalonate kinase; part of the second module of ergosterol biosynthesis pathway that includes the middle steps of the pathway. The second module is carried out in the vacuole and involves the formation of farnesyl diphosphate, which is also an important intermediate in the biosynthesis of ubiquinone, dolichol, heme and prenylated proteins.</text>
</comment>
<sequence length="426" mass="46585">MTVEGLPFLVSAPGKVIIFGEHSAVYNEPAIAASVSSLRTYMLVSQSSDDSIELNFPDIKFDHVWKRKELEMVLRETQLLAEARNDTKNLNNVLVDKLNVILEPLRESLHYHAAFCFLYLYCCLCPEITNVKFSVKSTLPIGAGLGSSASISVALSMAMLRLGGQLLDKPVLEAADKACINEWAFIGEKCIHGTPSGIDNAVATYGNAVLFQRSADGNTSFRFLERFNEMNIPMVLTYTGIPRSTKTLVSAVRDLSEKYPKIVSDHIIRAMGELASESESILNSGSTDSDANYQRLLDLVNINHGLLVSIGVSHPGLEIIRSLSIEMNIGATKLTGAGGGGCAFTILNKDTPNDEVEKFKAQLSKQYKYLSFTSDLGGLGCCMSHTLSLDQRKTVNPLFDNEATVKEKLNEALLPGSKKVSLSWIY</sequence>
<keyword evidence="7 14" id="KW-0547">Nucleotide-binding</keyword>
<dbReference type="InterPro" id="IPR020568">
    <property type="entry name" value="Ribosomal_Su5_D2-typ_SF"/>
</dbReference>
<evidence type="ECO:0000256" key="4">
    <source>
        <dbReference type="ARBA" id="ARBA00022490"/>
    </source>
</evidence>
<dbReference type="SUPFAM" id="SSF54211">
    <property type="entry name" value="Ribosomal protein S5 domain 2-like"/>
    <property type="match status" value="1"/>
</dbReference>
<evidence type="ECO:0000256" key="7">
    <source>
        <dbReference type="ARBA" id="ARBA00022741"/>
    </source>
</evidence>